<proteinExistence type="predicted"/>
<keyword evidence="1" id="KW-1185">Reference proteome</keyword>
<dbReference type="Proteomes" id="UP000887565">
    <property type="component" value="Unplaced"/>
</dbReference>
<protein>
    <submittedName>
        <fullName evidence="2">Uncharacterized protein</fullName>
    </submittedName>
</protein>
<accession>A0A915JY91</accession>
<evidence type="ECO:0000313" key="2">
    <source>
        <dbReference type="WBParaSite" id="nRc.2.0.1.t30974-RA"/>
    </source>
</evidence>
<name>A0A915JY91_ROMCU</name>
<reference evidence="2" key="1">
    <citation type="submission" date="2022-11" db="UniProtKB">
        <authorList>
            <consortium name="WormBaseParasite"/>
        </authorList>
    </citation>
    <scope>IDENTIFICATION</scope>
</reference>
<sequence>MSNICYLEKLTPGQNLAQFCCSYLTSGWISSCCCGRTASSRSRGGSRRRARAASSTVRRAYYSGKREKCEQIPRHSVINNLFVNYHELAEKIRYFSDQNNGGHYDYHMASHRIVKSWRDGLMASHMADDFWEQFFANFGVQTGFERSFVPVQMGRLFKKCKKHKL</sequence>
<evidence type="ECO:0000313" key="1">
    <source>
        <dbReference type="Proteomes" id="UP000887565"/>
    </source>
</evidence>
<dbReference type="AlphaFoldDB" id="A0A915JY91"/>
<dbReference type="WBParaSite" id="nRc.2.0.1.t30974-RA">
    <property type="protein sequence ID" value="nRc.2.0.1.t30974-RA"/>
    <property type="gene ID" value="nRc.2.0.1.g30974"/>
</dbReference>
<organism evidence="1 2">
    <name type="scientific">Romanomermis culicivorax</name>
    <name type="common">Nematode worm</name>
    <dbReference type="NCBI Taxonomy" id="13658"/>
    <lineage>
        <taxon>Eukaryota</taxon>
        <taxon>Metazoa</taxon>
        <taxon>Ecdysozoa</taxon>
        <taxon>Nematoda</taxon>
        <taxon>Enoplea</taxon>
        <taxon>Dorylaimia</taxon>
        <taxon>Mermithida</taxon>
        <taxon>Mermithoidea</taxon>
        <taxon>Mermithidae</taxon>
        <taxon>Romanomermis</taxon>
    </lineage>
</organism>